<evidence type="ECO:0000256" key="1">
    <source>
        <dbReference type="ARBA" id="ARBA00004123"/>
    </source>
</evidence>
<protein>
    <recommendedName>
        <fullName evidence="4">PDZ domain-containing protein</fullName>
    </recommendedName>
</protein>
<dbReference type="FunFam" id="2.30.42.10:FF:000225">
    <property type="entry name" value="AHNAK2 isoform 1"/>
    <property type="match status" value="1"/>
</dbReference>
<dbReference type="Proteomes" id="UP000694560">
    <property type="component" value="Unplaced"/>
</dbReference>
<dbReference type="PANTHER" id="PTHR23348:SF41">
    <property type="entry name" value="NEUROBLAST DIFFERENTIATION-ASSOCIATED PROTEIN AHNAK"/>
    <property type="match status" value="1"/>
</dbReference>
<feature type="domain" description="PDZ" evidence="4">
    <location>
        <begin position="19"/>
        <end position="86"/>
    </location>
</feature>
<evidence type="ECO:0000256" key="3">
    <source>
        <dbReference type="SAM" id="MobiDB-lite"/>
    </source>
</evidence>
<name>A0A8C5X5Y4_9PASS</name>
<dbReference type="SMART" id="SM00228">
    <property type="entry name" value="PDZ"/>
    <property type="match status" value="1"/>
</dbReference>
<dbReference type="Gene3D" id="2.30.42.10">
    <property type="match status" value="1"/>
</dbReference>
<dbReference type="AlphaFoldDB" id="A0A8C5X5Y4"/>
<reference evidence="5" key="2">
    <citation type="submission" date="2025-09" db="UniProtKB">
        <authorList>
            <consortium name="Ensembl"/>
        </authorList>
    </citation>
    <scope>IDENTIFICATION</scope>
</reference>
<dbReference type="GO" id="GO:0005634">
    <property type="term" value="C:nucleus"/>
    <property type="evidence" value="ECO:0007669"/>
    <property type="project" value="UniProtKB-SubCell"/>
</dbReference>
<dbReference type="SUPFAM" id="SSF50156">
    <property type="entry name" value="PDZ domain-like"/>
    <property type="match status" value="1"/>
</dbReference>
<dbReference type="Pfam" id="PF00595">
    <property type="entry name" value="PDZ"/>
    <property type="match status" value="1"/>
</dbReference>
<sequence>ATSRHRKAHSVLRHLETMEVTLKTEVEAGASGFSVKGGGNEGIFIKKVLKESPASKIFSLREGDQLLSATVFFDNIKYEDALKILQYSEPYRVQFSLKRKIAVQEDLDLKEPQVTVPSAAAEVDVSLPAAEIQVPGVEVTVETGAVAAEGEKGRFKMPDVKMPSVKLPKVKGPHAQVSLPKADISLPKGQEGEVALQGPEAKPAWTWPPAKLRAMEGTGLKGKLKMPKFDKPKFALSSPKVEAPSAEVSLPSAEVELPSATVTASGEGPTLGLKADIPGAKTEGAGWKLEKPSLKMPKADIKAPKVDISLPSVDVTLPQASVDLQAPEATLGLEGEGPTLGLKADIPGAKTEGAGWKLEKPSLKMPKADIKAPKVDISLPSVDVTLPQASVDLQAPEAALGLEGEVKGPEKEAAKTKDGKFKMPKFGMPSFGWSSSREAKGTPTVKAPKLDVDVSLPQAELQAGDADVTIAAPDIKLPSVEGSLELQAPDVDLKAPTVEGKLEMEGTGLKAEVSLPSAEVELPSATVTASGEGPTLGLKADIPGAKTEGAGWKLEKPSLKMPKADIKAPKAGISLPSVDVTLPQANVDLQAPEAALSLEGEVKGPEKEAVDVSLKEPQVTVPSAAAEVDVSLPAAEIQVPGVEMPDVKMPSVKLPKVKGPHAQVSLPKADISLPKGQEGEVALQGPEAEASLDVAAGKAEGGGMKIHMPKVKVPSVVFSKPTVKAPKLDVDVSLPQAELKAGDADVTIAAPDIKLPSVEGSLELQAPDVDLKAPTVEGKLEMEGTGLKGKLKMPKFDKPKFALSSPKVEAPSAEVSLPSAEVELPSKPSLKMPKADIKAPKVDISLPSVDVTLPQASVDLQAPEAALGLEGEVKGPEKEAAKTKDGKFKMPKFGMPSFGWSSSREAKGTVASEVDVSLKEPQVTVPSAATEVDVVLAYPEVEVPTLDVSLDSSCAKEGEMVKSRTSVFKMPKISLSKSFTPHEQIQSGVEVSVSETICYSLTEETPSVPSESVGTKPLPDIKGDSISKSSKFRIPSIGFSKAEAVSSKIDLEPSLQKGDITLTKYQINLTESQSKIASLADENLSDFEILGEDGSEEQGVVKLDGQTTSGEISLVDTEVTVKIPKFRKPKFRIRSKGKASESDVGSSEESEIARGRITSDVTDPDIGKPAQISDAQLGVKLLKPSSEVALGKGSEKDVSQSKSEVKVPQLKTTVEISDIAVEAPNLEVECG</sequence>
<evidence type="ECO:0000313" key="6">
    <source>
        <dbReference type="Proteomes" id="UP000694560"/>
    </source>
</evidence>
<accession>A0A8C5X5Y4</accession>
<dbReference type="InterPro" id="IPR036034">
    <property type="entry name" value="PDZ_sf"/>
</dbReference>
<evidence type="ECO:0000313" key="5">
    <source>
        <dbReference type="Ensembl" id="ENSMCSP00000012967.1"/>
    </source>
</evidence>
<dbReference type="GO" id="GO:0043484">
    <property type="term" value="P:regulation of RNA splicing"/>
    <property type="evidence" value="ECO:0007669"/>
    <property type="project" value="TreeGrafter"/>
</dbReference>
<evidence type="ECO:0000259" key="4">
    <source>
        <dbReference type="PROSITE" id="PS50106"/>
    </source>
</evidence>
<dbReference type="GO" id="GO:0043034">
    <property type="term" value="C:costamere"/>
    <property type="evidence" value="ECO:0007669"/>
    <property type="project" value="TreeGrafter"/>
</dbReference>
<proteinExistence type="predicted"/>
<feature type="compositionally biased region" description="Basic and acidic residues" evidence="3">
    <location>
        <begin position="1193"/>
        <end position="1205"/>
    </location>
</feature>
<keyword evidence="6" id="KW-1185">Reference proteome</keyword>
<comment type="subcellular location">
    <subcellularLocation>
        <location evidence="1">Nucleus</location>
    </subcellularLocation>
</comment>
<reference evidence="5" key="1">
    <citation type="submission" date="2025-08" db="UniProtKB">
        <authorList>
            <consortium name="Ensembl"/>
        </authorList>
    </citation>
    <scope>IDENTIFICATION</scope>
</reference>
<keyword evidence="2" id="KW-0539">Nucleus</keyword>
<organism evidence="5 6">
    <name type="scientific">Malurus cyaneus samueli</name>
    <dbReference type="NCBI Taxonomy" id="2593467"/>
    <lineage>
        <taxon>Eukaryota</taxon>
        <taxon>Metazoa</taxon>
        <taxon>Chordata</taxon>
        <taxon>Craniata</taxon>
        <taxon>Vertebrata</taxon>
        <taxon>Euteleostomi</taxon>
        <taxon>Archelosauria</taxon>
        <taxon>Archosauria</taxon>
        <taxon>Dinosauria</taxon>
        <taxon>Saurischia</taxon>
        <taxon>Theropoda</taxon>
        <taxon>Coelurosauria</taxon>
        <taxon>Aves</taxon>
        <taxon>Neognathae</taxon>
        <taxon>Neoaves</taxon>
        <taxon>Telluraves</taxon>
        <taxon>Australaves</taxon>
        <taxon>Passeriformes</taxon>
        <taxon>Meliphagoidea</taxon>
        <taxon>Maluridae</taxon>
        <taxon>Malurus</taxon>
    </lineage>
</organism>
<dbReference type="PROSITE" id="PS50106">
    <property type="entry name" value="PDZ"/>
    <property type="match status" value="1"/>
</dbReference>
<dbReference type="InterPro" id="IPR001478">
    <property type="entry name" value="PDZ"/>
</dbReference>
<dbReference type="PANTHER" id="PTHR23348">
    <property type="entry name" value="PERIAXIN/AHNAK"/>
    <property type="match status" value="1"/>
</dbReference>
<feature type="region of interest" description="Disordered" evidence="3">
    <location>
        <begin position="1132"/>
        <end position="1173"/>
    </location>
</feature>
<dbReference type="Ensembl" id="ENSMCST00000013302.1">
    <property type="protein sequence ID" value="ENSMCSP00000012967.1"/>
    <property type="gene ID" value="ENSMCSG00000009144.1"/>
</dbReference>
<feature type="region of interest" description="Disordered" evidence="3">
    <location>
        <begin position="1188"/>
        <end position="1207"/>
    </location>
</feature>
<evidence type="ECO:0000256" key="2">
    <source>
        <dbReference type="ARBA" id="ARBA00023242"/>
    </source>
</evidence>
<dbReference type="InterPro" id="IPR052082">
    <property type="entry name" value="Myelin_sheath_structural"/>
</dbReference>